<feature type="compositionally biased region" description="Basic and acidic residues" evidence="1">
    <location>
        <begin position="308"/>
        <end position="318"/>
    </location>
</feature>
<proteinExistence type="predicted"/>
<sequence length="428" mass="48962">MLELTERSEEYSQEYLAFKQEFDTELNKAADGFVKIGYLLRRAEESNVLETSGYRNVAEFAAAEYGLSKDVVSRYININKRYSEGGYSPVLAERYHGFGMAKLAEMLTLPQAIVDTIPEELSKTEIREIKKEFDEEQGVTDIEIAIEAAGQPEEQREDTLLTKVVRAWLHDIPDDFRRLSSVIYPDYDIDAMMDIIAPDETRVIIVRVPGVGKLMMTCSISASIKIVTMRTGENRQISWEDLCSAASAICARRYPDEGIEDVWARTYDDPYPEEKKEEPKPEPRKKVKNEEKKPAKRKESKVTVAKPVKKEEPKKQYEKPAIVEMHHDPEVLERDAEEVKNAAEADQEESAHQKEGTEEQETYAPASTGYLGYTDNSEYEATLEELRDDMKDLAKYFEQKDYSMAKQTAAVMNTEIESLLKIMEKHNG</sequence>
<evidence type="ECO:0000313" key="2">
    <source>
        <dbReference type="EMBL" id="MCC2219581.1"/>
    </source>
</evidence>
<feature type="compositionally biased region" description="Basic and acidic residues" evidence="1">
    <location>
        <begin position="324"/>
        <end position="357"/>
    </location>
</feature>
<organism evidence="2 3">
    <name type="scientific">Coprococcus hominis</name>
    <name type="common">ex Arizal et al. 2022</name>
    <dbReference type="NCBI Taxonomy" id="2881262"/>
    <lineage>
        <taxon>Bacteria</taxon>
        <taxon>Bacillati</taxon>
        <taxon>Bacillota</taxon>
        <taxon>Clostridia</taxon>
        <taxon>Lachnospirales</taxon>
        <taxon>Lachnospiraceae</taxon>
        <taxon>Coprococcus</taxon>
    </lineage>
</organism>
<dbReference type="RefSeq" id="WP_227573471.1">
    <property type="nucleotide sequence ID" value="NZ_JAJEQT010000008.1"/>
</dbReference>
<reference evidence="2 3" key="1">
    <citation type="submission" date="2021-10" db="EMBL/GenBank/DDBJ databases">
        <title>Anaerobic single-cell dispensing facilitates the cultivation of human gut bacteria.</title>
        <authorList>
            <person name="Afrizal A."/>
        </authorList>
    </citation>
    <scope>NUCLEOTIDE SEQUENCE [LARGE SCALE GENOMIC DNA]</scope>
    <source>
        <strain evidence="2 3">CLA-AA-H212</strain>
    </source>
</reference>
<evidence type="ECO:0000256" key="1">
    <source>
        <dbReference type="SAM" id="MobiDB-lite"/>
    </source>
</evidence>
<evidence type="ECO:0008006" key="4">
    <source>
        <dbReference type="Google" id="ProtNLM"/>
    </source>
</evidence>
<evidence type="ECO:0000313" key="3">
    <source>
        <dbReference type="Proteomes" id="UP001198495"/>
    </source>
</evidence>
<dbReference type="Proteomes" id="UP001198495">
    <property type="component" value="Unassembled WGS sequence"/>
</dbReference>
<accession>A0ABS8FQU1</accession>
<gene>
    <name evidence="2" type="ORF">LKD28_11145</name>
</gene>
<protein>
    <recommendedName>
        <fullName evidence="4">DUF3102 domain-containing protein</fullName>
    </recommendedName>
</protein>
<name>A0ABS8FQU1_9FIRM</name>
<comment type="caution">
    <text evidence="2">The sequence shown here is derived from an EMBL/GenBank/DDBJ whole genome shotgun (WGS) entry which is preliminary data.</text>
</comment>
<keyword evidence="3" id="KW-1185">Reference proteome</keyword>
<feature type="region of interest" description="Disordered" evidence="1">
    <location>
        <begin position="270"/>
        <end position="373"/>
    </location>
</feature>
<dbReference type="EMBL" id="JAJEQT010000008">
    <property type="protein sequence ID" value="MCC2219581.1"/>
    <property type="molecule type" value="Genomic_DNA"/>
</dbReference>
<feature type="compositionally biased region" description="Basic and acidic residues" evidence="1">
    <location>
        <begin position="270"/>
        <end position="293"/>
    </location>
</feature>